<reference evidence="2 3" key="1">
    <citation type="journal article" date="2014" name="Genome Announc.">
        <title>Draft Genome Sequence of the Antitrypanosomally Active Sponge-Associated Bacterium Actinokineospora sp. Strain EG49.</title>
        <authorList>
            <person name="Harjes J."/>
            <person name="Ryu T."/>
            <person name="Abdelmohsen U.R."/>
            <person name="Moitinho-Silva L."/>
            <person name="Horn H."/>
            <person name="Ravasi T."/>
            <person name="Hentschel U."/>
        </authorList>
    </citation>
    <scope>NUCLEOTIDE SEQUENCE [LARGE SCALE GENOMIC DNA]</scope>
    <source>
        <strain evidence="2 3">EG49</strain>
    </source>
</reference>
<evidence type="ECO:0008006" key="4">
    <source>
        <dbReference type="Google" id="ProtNLM"/>
    </source>
</evidence>
<protein>
    <recommendedName>
        <fullName evidence="4">LppX_LprAFG lipoprotein</fullName>
    </recommendedName>
</protein>
<dbReference type="AlphaFoldDB" id="W7ITN3"/>
<feature type="transmembrane region" description="Helical" evidence="1">
    <location>
        <begin position="49"/>
        <end position="69"/>
    </location>
</feature>
<evidence type="ECO:0000313" key="2">
    <source>
        <dbReference type="EMBL" id="EWC59751.1"/>
    </source>
</evidence>
<evidence type="ECO:0000256" key="1">
    <source>
        <dbReference type="SAM" id="Phobius"/>
    </source>
</evidence>
<dbReference type="PATRIC" id="fig|909613.9.peg.4988"/>
<organism evidence="2 3">
    <name type="scientific">Actinokineospora spheciospongiae</name>
    <dbReference type="NCBI Taxonomy" id="909613"/>
    <lineage>
        <taxon>Bacteria</taxon>
        <taxon>Bacillati</taxon>
        <taxon>Actinomycetota</taxon>
        <taxon>Actinomycetes</taxon>
        <taxon>Pseudonocardiales</taxon>
        <taxon>Pseudonocardiaceae</taxon>
        <taxon>Actinokineospora</taxon>
    </lineage>
</organism>
<gene>
    <name evidence="2" type="ORF">UO65_4990</name>
</gene>
<proteinExistence type="predicted"/>
<name>W7ITN3_9PSEU</name>
<dbReference type="EMBL" id="AYXG01000187">
    <property type="protein sequence ID" value="EWC59751.1"/>
    <property type="molecule type" value="Genomic_DNA"/>
</dbReference>
<dbReference type="Proteomes" id="UP000019277">
    <property type="component" value="Unassembled WGS sequence"/>
</dbReference>
<keyword evidence="1" id="KW-0812">Transmembrane</keyword>
<dbReference type="eggNOG" id="ENOG5033M6H">
    <property type="taxonomic scope" value="Bacteria"/>
</dbReference>
<keyword evidence="1" id="KW-1133">Transmembrane helix</keyword>
<keyword evidence="1" id="KW-0472">Membrane</keyword>
<evidence type="ECO:0000313" key="3">
    <source>
        <dbReference type="Proteomes" id="UP000019277"/>
    </source>
</evidence>
<keyword evidence="3" id="KW-1185">Reference proteome</keyword>
<sequence>MQPSRTRKPEHAPTRYGEAGELSGEFEPLLASTVMPIPRETAQRSRRRIAVLTGLAAAVVVAVAVAFTACGTTDVAGPRALTADEADRLAIARFRNFEAGGRAVTITVPDPAGGLVITGSVDYRTQLGYGVVRGTGRNTSGDGLIEWSKTTVFVHPMGETPTQAPTTPPTTGWHHRPLLTSGSTLDTALAIVLGLGSDRPDNAQLLPQNGAAWIGQDQVNGHRVDVVLGPGTRDRAATAGSVRYWLGQDGTMHRVRAAVASEPEPVVVDFDTHSRAAVPPVPGVVPPR</sequence>
<comment type="caution">
    <text evidence="2">The sequence shown here is derived from an EMBL/GenBank/DDBJ whole genome shotgun (WGS) entry which is preliminary data.</text>
</comment>
<accession>W7ITN3</accession>